<comment type="caution">
    <text evidence="5">The sequence shown here is derived from an EMBL/GenBank/DDBJ whole genome shotgun (WGS) entry which is preliminary data.</text>
</comment>
<organism evidence="5 6">
    <name type="scientific">Tetracentron sinense</name>
    <name type="common">Spur-leaf</name>
    <dbReference type="NCBI Taxonomy" id="13715"/>
    <lineage>
        <taxon>Eukaryota</taxon>
        <taxon>Viridiplantae</taxon>
        <taxon>Streptophyta</taxon>
        <taxon>Embryophyta</taxon>
        <taxon>Tracheophyta</taxon>
        <taxon>Spermatophyta</taxon>
        <taxon>Magnoliopsida</taxon>
        <taxon>Trochodendrales</taxon>
        <taxon>Trochodendraceae</taxon>
        <taxon>Tetracentron</taxon>
    </lineage>
</organism>
<evidence type="ECO:0000256" key="2">
    <source>
        <dbReference type="ARBA" id="ARBA00023242"/>
    </source>
</evidence>
<keyword evidence="2" id="KW-0539">Nucleus</keyword>
<feature type="region of interest" description="Disordered" evidence="3">
    <location>
        <begin position="423"/>
        <end position="447"/>
    </location>
</feature>
<feature type="region of interest" description="Disordered" evidence="3">
    <location>
        <begin position="1"/>
        <end position="31"/>
    </location>
</feature>
<dbReference type="PANTHER" id="PTHR15835">
    <property type="entry name" value="NUCLEAR-INTERACTING PARTNER OF ALK"/>
    <property type="match status" value="1"/>
</dbReference>
<evidence type="ECO:0000256" key="3">
    <source>
        <dbReference type="SAM" id="MobiDB-lite"/>
    </source>
</evidence>
<keyword evidence="6" id="KW-1185">Reference proteome</keyword>
<gene>
    <name evidence="5" type="ORF">HHK36_024335</name>
</gene>
<dbReference type="InterPro" id="IPR012935">
    <property type="entry name" value="NuBaID_N"/>
</dbReference>
<dbReference type="GO" id="GO:0005634">
    <property type="term" value="C:nucleus"/>
    <property type="evidence" value="ECO:0007669"/>
    <property type="project" value="UniProtKB-SubCell"/>
</dbReference>
<comment type="subcellular location">
    <subcellularLocation>
        <location evidence="1">Nucleus</location>
    </subcellularLocation>
</comment>
<protein>
    <recommendedName>
        <fullName evidence="4">C3HC-type domain-containing protein</fullName>
    </recommendedName>
</protein>
<dbReference type="Proteomes" id="UP000655225">
    <property type="component" value="Unassembled WGS sequence"/>
</dbReference>
<evidence type="ECO:0000313" key="6">
    <source>
        <dbReference type="Proteomes" id="UP000655225"/>
    </source>
</evidence>
<dbReference type="OrthoDB" id="614844at2759"/>
<accession>A0A834YMN0</accession>
<feature type="domain" description="C3HC-type" evidence="4">
    <location>
        <begin position="126"/>
        <end position="251"/>
    </location>
</feature>
<evidence type="ECO:0000259" key="4">
    <source>
        <dbReference type="Pfam" id="PF07967"/>
    </source>
</evidence>
<dbReference type="GO" id="GO:0008270">
    <property type="term" value="F:zinc ion binding"/>
    <property type="evidence" value="ECO:0007669"/>
    <property type="project" value="InterPro"/>
</dbReference>
<evidence type="ECO:0000313" key="5">
    <source>
        <dbReference type="EMBL" id="KAF8389816.1"/>
    </source>
</evidence>
<dbReference type="Pfam" id="PF07967">
    <property type="entry name" value="zf-C3HC"/>
    <property type="match status" value="1"/>
</dbReference>
<evidence type="ECO:0000256" key="1">
    <source>
        <dbReference type="ARBA" id="ARBA00004123"/>
    </source>
</evidence>
<feature type="compositionally biased region" description="Basic and acidic residues" evidence="3">
    <location>
        <begin position="1"/>
        <end position="12"/>
    </location>
</feature>
<dbReference type="EMBL" id="JABCRI010000018">
    <property type="protein sequence ID" value="KAF8389816.1"/>
    <property type="molecule type" value="Genomic_DNA"/>
</dbReference>
<name>A0A834YMN0_TETSI</name>
<sequence length="854" mass="92964">MKNFLQRREPHHQVATSSRANRTPPKAIESSVDTIGCPISDEIPTIPIIVGLAQPAPFEGDSLRLVSGRDKLEEVPIGHGQAILCSQTKRSIQRSIAESNSRGDIVERFKRYTVPVGSSQAPMCRPWDRGDLLKRLATFKSMTWFGKPKVVSAVNCARRGWINVEMDIIACEACGARLLFSTPSSWTQQQVEKAAAVFSLRLDNGHKLLCPWIDNACDETLAHFPPTPAPVLVDGYRERSSALLRLSALPVISSSAIDYMRSPHLEHFLEHFSMLECGLGSAYTSKTECLGNECEAVSANLYHQAQKLISLCGWELRSLPYMVDCKDQLTQSAKDAHLSDSSRRTANGPNPGIIVYSLSGADEAIEVDAAPLTSGEHQSDPDSVVLDCRLCGASVGLWAFSTVPRPLELFRLVGSSEVNGKENRLDSRGGIDDSGCNGATSSKEPPLSLNLTIAGGPPPTKQNFRATVSLPIISRHLRVGFSSDSDNRNRMFNNMSCVNSENIQFGSQNKQSFQQEKDHNSDALIGQIVQPDDMATSKFKRNVEGLCVSSSDDPSSCLNQDFVEIGDTPRIGNDDAPLKGRYSSGQGLPSVHAIGTWIENPMENMQTMSKDPGQNGTLTGDAENAGIVNAATGVDISSQARESLMTTPDANDIIRNEDISKNNSLMMVAADTCHLQQEEGLWGTDVIHNNVIVQASSHESSFVTSCLQDNAPADNALIIDSQKGDNGSNFRNCLGPCVNNQKIEGMKDRVQTSVNSEAVAVRGSGKDLKRDQAMELDPIRQHRHFCPWIISTGSAAPGWQLTLSALHNLKEFCHPLLEDSPSSPMFEVDDPIASIRKLFMSPSAKRMKPTHGSS</sequence>
<dbReference type="PANTHER" id="PTHR15835:SF6">
    <property type="entry name" value="ZINC FINGER C3HC-TYPE PROTEIN 1"/>
    <property type="match status" value="1"/>
</dbReference>
<dbReference type="OMA" id="PSAIEYM"/>
<proteinExistence type="predicted"/>
<reference evidence="5 6" key="1">
    <citation type="submission" date="2020-04" db="EMBL/GenBank/DDBJ databases">
        <title>Plant Genome Project.</title>
        <authorList>
            <person name="Zhang R.-G."/>
        </authorList>
    </citation>
    <scope>NUCLEOTIDE SEQUENCE [LARGE SCALE GENOMIC DNA]</scope>
    <source>
        <strain evidence="5">YNK0</strain>
        <tissue evidence="5">Leaf</tissue>
    </source>
</reference>
<dbReference type="AlphaFoldDB" id="A0A834YMN0"/>